<name>A0A409XAR4_PSICY</name>
<sequence length="531" mass="57379">MSIDLSLDRLKKLLPLLPYHRPTIHVAGTNGKGSVSAVPHLVTILDSITIDNTDIPSNVYECARQEVEGVDRVQGTKLTQFEMLTMTALHIFETERVDIVILEVGMGGRLDATNIVPSTCILVSALTAVDLDHQAFLGNTVSLIAREKSGIAREGKPFVLGRQTHPEVGDVVREIVDRVGGTLISAPHVLALQQDVSSWSLLGNPSAIGPPAKLVQFHSSFFDTAIQARFPLQGNHQLDNLGTALGVVEALLSDCEGFVPTLRLKSRITPTSIVKGIENVKWRGRLSFHGISIPIQPSSTSTSTRAPNLLVLVDGAHNPASAETLGSYISSLLKSTLLSSSASQRGKYCIPITFILSFSHSPCKTPIQTLSPILSSSLYPPVRDFVPSSHSEPIVAFRPSVALLRFTPPEGMPWVRPVPLQLMRDTIRAILPNLAEDALWVAAGCDGAQESEDASNGTGNISLREALKWAANRHAHVSDVSNGLADSEQTIQCPGLVVLAGSLYLVADFYRMLQQERSMADRAFHSNDEQP</sequence>
<dbReference type="GO" id="GO:0008841">
    <property type="term" value="F:dihydrofolate synthase activity"/>
    <property type="evidence" value="ECO:0007669"/>
    <property type="project" value="TreeGrafter"/>
</dbReference>
<dbReference type="PANTHER" id="PTHR11136">
    <property type="entry name" value="FOLYLPOLYGLUTAMATE SYNTHASE-RELATED"/>
    <property type="match status" value="1"/>
</dbReference>
<dbReference type="UniPathway" id="UPA00850"/>
<dbReference type="Gene3D" id="3.40.1190.10">
    <property type="entry name" value="Mur-like, catalytic domain"/>
    <property type="match status" value="1"/>
</dbReference>
<dbReference type="InterPro" id="IPR001645">
    <property type="entry name" value="Folylpolyglutamate_synth"/>
</dbReference>
<gene>
    <name evidence="7" type="ORF">CVT25_001245</name>
</gene>
<dbReference type="GO" id="GO:0005739">
    <property type="term" value="C:mitochondrion"/>
    <property type="evidence" value="ECO:0007669"/>
    <property type="project" value="TreeGrafter"/>
</dbReference>
<protein>
    <recommendedName>
        <fullName evidence="9">Mur ligase central domain-containing protein</fullName>
    </recommendedName>
</protein>
<dbReference type="AlphaFoldDB" id="A0A409XAR4"/>
<dbReference type="GO" id="GO:0005524">
    <property type="term" value="F:ATP binding"/>
    <property type="evidence" value="ECO:0007669"/>
    <property type="project" value="UniProtKB-KW"/>
</dbReference>
<comment type="similarity">
    <text evidence="1">Belongs to the folylpolyglutamate synthase family.</text>
</comment>
<organism evidence="7 8">
    <name type="scientific">Psilocybe cyanescens</name>
    <dbReference type="NCBI Taxonomy" id="93625"/>
    <lineage>
        <taxon>Eukaryota</taxon>
        <taxon>Fungi</taxon>
        <taxon>Dikarya</taxon>
        <taxon>Basidiomycota</taxon>
        <taxon>Agaricomycotina</taxon>
        <taxon>Agaricomycetes</taxon>
        <taxon>Agaricomycetidae</taxon>
        <taxon>Agaricales</taxon>
        <taxon>Agaricineae</taxon>
        <taxon>Strophariaceae</taxon>
        <taxon>Psilocybe</taxon>
    </lineage>
</organism>
<keyword evidence="3" id="KW-0479">Metal-binding</keyword>
<dbReference type="GO" id="GO:0004326">
    <property type="term" value="F:tetrahydrofolylpolyglutamate synthase activity"/>
    <property type="evidence" value="ECO:0007669"/>
    <property type="project" value="InterPro"/>
</dbReference>
<dbReference type="SUPFAM" id="SSF53623">
    <property type="entry name" value="MurD-like peptide ligases, catalytic domain"/>
    <property type="match status" value="1"/>
</dbReference>
<dbReference type="PROSITE" id="PS01012">
    <property type="entry name" value="FOLYLPOLYGLU_SYNT_2"/>
    <property type="match status" value="1"/>
</dbReference>
<keyword evidence="6" id="KW-0460">Magnesium</keyword>
<reference evidence="7 8" key="1">
    <citation type="journal article" date="2018" name="Evol. Lett.">
        <title>Horizontal gene cluster transfer increased hallucinogenic mushroom diversity.</title>
        <authorList>
            <person name="Reynolds H.T."/>
            <person name="Vijayakumar V."/>
            <person name="Gluck-Thaler E."/>
            <person name="Korotkin H.B."/>
            <person name="Matheny P.B."/>
            <person name="Slot J.C."/>
        </authorList>
    </citation>
    <scope>NUCLEOTIDE SEQUENCE [LARGE SCALE GENOMIC DNA]</scope>
    <source>
        <strain evidence="7 8">2631</strain>
    </source>
</reference>
<evidence type="ECO:0000256" key="5">
    <source>
        <dbReference type="ARBA" id="ARBA00022840"/>
    </source>
</evidence>
<evidence type="ECO:0000313" key="8">
    <source>
        <dbReference type="Proteomes" id="UP000283269"/>
    </source>
</evidence>
<keyword evidence="4" id="KW-0547">Nucleotide-binding</keyword>
<proteinExistence type="inferred from homology"/>
<dbReference type="InParanoid" id="A0A409XAR4"/>
<evidence type="ECO:0000256" key="3">
    <source>
        <dbReference type="ARBA" id="ARBA00022723"/>
    </source>
</evidence>
<keyword evidence="8" id="KW-1185">Reference proteome</keyword>
<accession>A0A409XAR4</accession>
<evidence type="ECO:0000256" key="4">
    <source>
        <dbReference type="ARBA" id="ARBA00022741"/>
    </source>
</evidence>
<keyword evidence="2" id="KW-0436">Ligase</keyword>
<dbReference type="OrthoDB" id="5212574at2759"/>
<dbReference type="InterPro" id="IPR036565">
    <property type="entry name" value="Mur-like_cat_sf"/>
</dbReference>
<evidence type="ECO:0000256" key="1">
    <source>
        <dbReference type="ARBA" id="ARBA00008276"/>
    </source>
</evidence>
<dbReference type="NCBIfam" id="TIGR01499">
    <property type="entry name" value="folC"/>
    <property type="match status" value="1"/>
</dbReference>
<dbReference type="GO" id="GO:0005829">
    <property type="term" value="C:cytosol"/>
    <property type="evidence" value="ECO:0007669"/>
    <property type="project" value="TreeGrafter"/>
</dbReference>
<dbReference type="InterPro" id="IPR036615">
    <property type="entry name" value="Mur_ligase_C_dom_sf"/>
</dbReference>
<evidence type="ECO:0000313" key="7">
    <source>
        <dbReference type="EMBL" id="PPQ87903.1"/>
    </source>
</evidence>
<dbReference type="STRING" id="93625.A0A409XAR4"/>
<dbReference type="Gene3D" id="3.90.190.20">
    <property type="entry name" value="Mur ligase, C-terminal domain"/>
    <property type="match status" value="1"/>
</dbReference>
<dbReference type="InterPro" id="IPR018109">
    <property type="entry name" value="Folylpolyglutamate_synth_CS"/>
</dbReference>
<dbReference type="PANTHER" id="PTHR11136:SF0">
    <property type="entry name" value="DIHYDROFOLATE SYNTHETASE-RELATED"/>
    <property type="match status" value="1"/>
</dbReference>
<dbReference type="Proteomes" id="UP000283269">
    <property type="component" value="Unassembled WGS sequence"/>
</dbReference>
<dbReference type="GO" id="GO:0046872">
    <property type="term" value="F:metal ion binding"/>
    <property type="evidence" value="ECO:0007669"/>
    <property type="project" value="UniProtKB-KW"/>
</dbReference>
<dbReference type="EMBL" id="NHYD01002186">
    <property type="protein sequence ID" value="PPQ87903.1"/>
    <property type="molecule type" value="Genomic_DNA"/>
</dbReference>
<comment type="caution">
    <text evidence="7">The sequence shown here is derived from an EMBL/GenBank/DDBJ whole genome shotgun (WGS) entry which is preliminary data.</text>
</comment>
<dbReference type="FunCoup" id="A0A409XAR4">
    <property type="interactions" value="162"/>
</dbReference>
<keyword evidence="5" id="KW-0067">ATP-binding</keyword>
<evidence type="ECO:0008006" key="9">
    <source>
        <dbReference type="Google" id="ProtNLM"/>
    </source>
</evidence>
<evidence type="ECO:0000256" key="2">
    <source>
        <dbReference type="ARBA" id="ARBA00022598"/>
    </source>
</evidence>
<evidence type="ECO:0000256" key="6">
    <source>
        <dbReference type="ARBA" id="ARBA00022842"/>
    </source>
</evidence>